<sequence>MLPNDSPELRAPSPCMLSDDDNDEEPPMFINSRHAAESALSGKEPFIEQYPDSCAGTPLPGPSPISENEKYLRKLEGLKGADKLNMWAPFGSEMEWKIAQWAKLRGPSSTAFTELLKIPNLVETLGLSFKSTEELNKIIDRDLPSRPEFKIHEVVVHGEAFEVYFRDILECVKALFSEPDFAPFMKYAPERHWTDDTQTSRMYHDIHTGEWWWLRQKAVDERQGAGSTIVPLIFSTDKTLVTSFRGKSAYPIYLTLGNIPKEIRRKPSSRAYVLVGYLPTSKLEHITNKAARRRAILNVFHSCMKHIVKPLEASGANGTHLASGDGVVRRGHPLLAIYACDYPEQVTVVCARSGDCAECQIIKEKMGEGTTLYPVRDLAKVLHALSMLDEDGDKDSDEEEEGVEEREKCGVEGFKEACQEAGVKPVFDVFWKDLPYSNIFRSITPDILHQLYQGVIKHLKNWVITAFGAAEIDARCRRLPPNHHVRLFVNGISSLSRLTGQEHNDIARFLLSIIIDIPIPGGFSTSRVVRCVRALTDFLYLSQYPAHTDETLALLSNALTRFHENKNIFIDLGIRPHFRLPKLHFLNHYVWKIKHFGSLDNSNTEYTERLHIDMTKDAYRASNRKDEYVQMTKWLDRKEKVLRHANFLAWRIAGCPLMPRHENWLPPTLVRTPRLLELPKHPTTRSITVSKAERSYSAPYLLPSLARLIRQLCAAPHGASRSRRAEDETLEEVNRIVTTLSAFSIIRFVHHDPITELKQTIDSIRAQPGRKDRRGRPVPGRFDAALVRVLSNEKNPLKAHRVGQVRLVFTLSQKIMAQLFADVPYSNWPKHMAYVEWFSPLTGKPDKNHLLHKISRVRFQDGGGLASVVDVTDIVRSVPLTPRFGKVADRTWTSGNVMDKCSEFYVNPYPDQHDRRLYIL</sequence>
<comment type="caution">
    <text evidence="2">The sequence shown here is derived from an EMBL/GenBank/DDBJ whole genome shotgun (WGS) entry which is preliminary data.</text>
</comment>
<dbReference type="Pfam" id="PF18759">
    <property type="entry name" value="Plavaka"/>
    <property type="match status" value="1"/>
</dbReference>
<dbReference type="InterPro" id="IPR041078">
    <property type="entry name" value="Plavaka"/>
</dbReference>
<accession>A0ABR3EK35</accession>
<dbReference type="EMBL" id="JBAHYK010003809">
    <property type="protein sequence ID" value="KAL0563195.1"/>
    <property type="molecule type" value="Genomic_DNA"/>
</dbReference>
<reference evidence="2 3" key="1">
    <citation type="submission" date="2024-02" db="EMBL/GenBank/DDBJ databases">
        <title>A draft genome for the cacao thread blight pathogen Marasmius crinis-equi.</title>
        <authorList>
            <person name="Cohen S.P."/>
            <person name="Baruah I.K."/>
            <person name="Amoako-Attah I."/>
            <person name="Bukari Y."/>
            <person name="Meinhardt L.W."/>
            <person name="Bailey B.A."/>
        </authorList>
    </citation>
    <scope>NUCLEOTIDE SEQUENCE [LARGE SCALE GENOMIC DNA]</scope>
    <source>
        <strain evidence="2 3">GH-76</strain>
    </source>
</reference>
<protein>
    <submittedName>
        <fullName evidence="2">Uncharacterized protein</fullName>
    </submittedName>
</protein>
<keyword evidence="3" id="KW-1185">Reference proteome</keyword>
<organism evidence="2 3">
    <name type="scientific">Marasmius crinis-equi</name>
    <dbReference type="NCBI Taxonomy" id="585013"/>
    <lineage>
        <taxon>Eukaryota</taxon>
        <taxon>Fungi</taxon>
        <taxon>Dikarya</taxon>
        <taxon>Basidiomycota</taxon>
        <taxon>Agaricomycotina</taxon>
        <taxon>Agaricomycetes</taxon>
        <taxon>Agaricomycetidae</taxon>
        <taxon>Agaricales</taxon>
        <taxon>Marasmiineae</taxon>
        <taxon>Marasmiaceae</taxon>
        <taxon>Marasmius</taxon>
    </lineage>
</organism>
<dbReference type="Proteomes" id="UP001465976">
    <property type="component" value="Unassembled WGS sequence"/>
</dbReference>
<feature type="region of interest" description="Disordered" evidence="1">
    <location>
        <begin position="1"/>
        <end position="28"/>
    </location>
</feature>
<proteinExistence type="predicted"/>
<gene>
    <name evidence="2" type="ORF">V5O48_018880</name>
</gene>
<evidence type="ECO:0000313" key="2">
    <source>
        <dbReference type="EMBL" id="KAL0563195.1"/>
    </source>
</evidence>
<evidence type="ECO:0000313" key="3">
    <source>
        <dbReference type="Proteomes" id="UP001465976"/>
    </source>
</evidence>
<evidence type="ECO:0000256" key="1">
    <source>
        <dbReference type="SAM" id="MobiDB-lite"/>
    </source>
</evidence>
<name>A0ABR3EK35_9AGAR</name>